<gene>
    <name evidence="1" type="ORF">KALB_5175</name>
</gene>
<evidence type="ECO:0000313" key="1">
    <source>
        <dbReference type="EMBL" id="AHH98537.1"/>
    </source>
</evidence>
<keyword evidence="2" id="KW-1185">Reference proteome</keyword>
<reference evidence="1 2" key="1">
    <citation type="journal article" date="2014" name="BMC Genomics">
        <title>Complete genome sequence of producer of the glycopeptide antibiotic Aculeximycin Kutzneria albida DSM 43870T, a representative of minor genus of Pseudonocardiaceae.</title>
        <authorList>
            <person name="Rebets Y."/>
            <person name="Tokovenko B."/>
            <person name="Lushchyk I."/>
            <person name="Ruckert C."/>
            <person name="Zaburannyi N."/>
            <person name="Bechthold A."/>
            <person name="Kalinowski J."/>
            <person name="Luzhetskyy A."/>
        </authorList>
    </citation>
    <scope>NUCLEOTIDE SEQUENCE [LARGE SCALE GENOMIC DNA]</scope>
    <source>
        <strain evidence="1">DSM 43870</strain>
    </source>
</reference>
<dbReference type="Proteomes" id="UP000019225">
    <property type="component" value="Chromosome"/>
</dbReference>
<sequence length="97" mass="11432">MDERVYTVTGAELFAAASRWLYGQGDDWYRALAFASYLCERDTTLDSDFSRWKREFDYDPRARPHTDFYGSRPDLFCTVPSTCGCWRHHRPDRSAPH</sequence>
<name>W5WCA8_9PSEU</name>
<accession>W5WCA8</accession>
<dbReference type="EMBL" id="CP007155">
    <property type="protein sequence ID" value="AHH98537.1"/>
    <property type="molecule type" value="Genomic_DNA"/>
</dbReference>
<protein>
    <submittedName>
        <fullName evidence="1">Uncharacterized protein</fullName>
    </submittedName>
</protein>
<organism evidence="1 2">
    <name type="scientific">Kutzneria albida DSM 43870</name>
    <dbReference type="NCBI Taxonomy" id="1449976"/>
    <lineage>
        <taxon>Bacteria</taxon>
        <taxon>Bacillati</taxon>
        <taxon>Actinomycetota</taxon>
        <taxon>Actinomycetes</taxon>
        <taxon>Pseudonocardiales</taxon>
        <taxon>Pseudonocardiaceae</taxon>
        <taxon>Kutzneria</taxon>
    </lineage>
</organism>
<dbReference type="KEGG" id="kal:KALB_5175"/>
<dbReference type="RefSeq" id="WP_025358542.1">
    <property type="nucleotide sequence ID" value="NZ_CP007155.1"/>
</dbReference>
<dbReference type="AlphaFoldDB" id="W5WCA8"/>
<evidence type="ECO:0000313" key="2">
    <source>
        <dbReference type="Proteomes" id="UP000019225"/>
    </source>
</evidence>
<dbReference type="HOGENOM" id="CLU_2343078_0_0_11"/>
<proteinExistence type="predicted"/>